<evidence type="ECO:0000313" key="2">
    <source>
        <dbReference type="Proteomes" id="UP000308828"/>
    </source>
</evidence>
<evidence type="ECO:0000313" key="1">
    <source>
        <dbReference type="EMBL" id="THV23737.1"/>
    </source>
</evidence>
<gene>
    <name evidence="1" type="ORF">FAA97_07025</name>
</gene>
<protein>
    <recommendedName>
        <fullName evidence="3">DUF2188 domain-containing protein</fullName>
    </recommendedName>
</protein>
<accession>A0A4S8P156</accession>
<comment type="caution">
    <text evidence="1">The sequence shown here is derived from an EMBL/GenBank/DDBJ whole genome shotgun (WGS) entry which is preliminary data.</text>
</comment>
<dbReference type="Proteomes" id="UP000308828">
    <property type="component" value="Unassembled WGS sequence"/>
</dbReference>
<dbReference type="AlphaFoldDB" id="A0A4S8P156"/>
<name>A0A4S8P156_9HYPH</name>
<dbReference type="RefSeq" id="WP_136597835.1">
    <property type="nucleotide sequence ID" value="NZ_STGV01000002.1"/>
</dbReference>
<proteinExistence type="predicted"/>
<reference evidence="1 2" key="1">
    <citation type="submission" date="2019-04" db="EMBL/GenBank/DDBJ databases">
        <title>Genome sequence of strain shin9-1.</title>
        <authorList>
            <person name="Gao J."/>
            <person name="Sun J."/>
        </authorList>
    </citation>
    <scope>NUCLEOTIDE SEQUENCE [LARGE SCALE GENOMIC DNA]</scope>
    <source>
        <strain evidence="2">shin9-1</strain>
    </source>
</reference>
<organism evidence="1 2">
    <name type="scientific">Peteryoungia ipomoeae</name>
    <dbReference type="NCBI Taxonomy" id="1210932"/>
    <lineage>
        <taxon>Bacteria</taxon>
        <taxon>Pseudomonadati</taxon>
        <taxon>Pseudomonadota</taxon>
        <taxon>Alphaproteobacteria</taxon>
        <taxon>Hyphomicrobiales</taxon>
        <taxon>Rhizobiaceae</taxon>
        <taxon>Peteryoungia</taxon>
    </lineage>
</organism>
<dbReference type="OrthoDB" id="8391330at2"/>
<evidence type="ECO:0008006" key="3">
    <source>
        <dbReference type="Google" id="ProtNLM"/>
    </source>
</evidence>
<sequence>MVEAVYDIVPTCDGWAFVHEGYHSGCYPSHALAADAARNHSLKARGRIRAFVLRRQDLTGRMLETAPHQHAWASLSQANT</sequence>
<keyword evidence="2" id="KW-1185">Reference proteome</keyword>
<dbReference type="EMBL" id="STGV01000002">
    <property type="protein sequence ID" value="THV23737.1"/>
    <property type="molecule type" value="Genomic_DNA"/>
</dbReference>